<evidence type="ECO:0000313" key="3">
    <source>
        <dbReference type="Proteomes" id="UP000285112"/>
    </source>
</evidence>
<evidence type="ECO:0000256" key="1">
    <source>
        <dbReference type="SAM" id="Phobius"/>
    </source>
</evidence>
<keyword evidence="1" id="KW-1133">Transmembrane helix</keyword>
<dbReference type="Proteomes" id="UP000285112">
    <property type="component" value="Unassembled WGS sequence"/>
</dbReference>
<organism evidence="2 3">
    <name type="scientific">Amycolatopsis panacis</name>
    <dbReference type="NCBI Taxonomy" id="2340917"/>
    <lineage>
        <taxon>Bacteria</taxon>
        <taxon>Bacillati</taxon>
        <taxon>Actinomycetota</taxon>
        <taxon>Actinomycetes</taxon>
        <taxon>Pseudonocardiales</taxon>
        <taxon>Pseudonocardiaceae</taxon>
        <taxon>Amycolatopsis</taxon>
    </lineage>
</organism>
<keyword evidence="3" id="KW-1185">Reference proteome</keyword>
<dbReference type="AlphaFoldDB" id="A0A419IBW7"/>
<accession>A0A419IBW7</accession>
<reference evidence="2 3" key="1">
    <citation type="submission" date="2018-09" db="EMBL/GenBank/DDBJ databases">
        <title>YIM PH 21725 draft genome.</title>
        <authorList>
            <person name="Miao C."/>
        </authorList>
    </citation>
    <scope>NUCLEOTIDE SEQUENCE [LARGE SCALE GENOMIC DNA]</scope>
    <source>
        <strain evidence="3">YIM PH21725</strain>
    </source>
</reference>
<sequence length="98" mass="10762">MTLLPLLALGFTFFVSLMGAKLDIQEACEAAQQPFDRAYLSQHRQDTGQLFPRHDLCNADYDLVPGWINPALVIFAVVTVACLIGAAAATVRLIRNSR</sequence>
<proteinExistence type="predicted"/>
<evidence type="ECO:0000313" key="2">
    <source>
        <dbReference type="EMBL" id="RJQ92531.1"/>
    </source>
</evidence>
<protein>
    <submittedName>
        <fullName evidence="2">Uncharacterized protein</fullName>
    </submittedName>
</protein>
<dbReference type="RefSeq" id="WP_120021326.1">
    <property type="nucleotide sequence ID" value="NZ_QZFV01000007.1"/>
</dbReference>
<keyword evidence="1" id="KW-0472">Membrane</keyword>
<dbReference type="OrthoDB" id="4230909at2"/>
<dbReference type="EMBL" id="QZFV01000007">
    <property type="protein sequence ID" value="RJQ92531.1"/>
    <property type="molecule type" value="Genomic_DNA"/>
</dbReference>
<comment type="caution">
    <text evidence="2">The sequence shown here is derived from an EMBL/GenBank/DDBJ whole genome shotgun (WGS) entry which is preliminary data.</text>
</comment>
<name>A0A419IBW7_9PSEU</name>
<keyword evidence="1" id="KW-0812">Transmembrane</keyword>
<gene>
    <name evidence="2" type="ORF">D5S19_00350</name>
</gene>
<feature type="transmembrane region" description="Helical" evidence="1">
    <location>
        <begin position="71"/>
        <end position="94"/>
    </location>
</feature>